<protein>
    <submittedName>
        <fullName evidence="2">RNA_ligase domain-containing protein</fullName>
    </submittedName>
</protein>
<name>A0A0N5BEC4_STREA</name>
<evidence type="ECO:0000313" key="2">
    <source>
        <dbReference type="WBParaSite" id="SPAL_0000434700.1"/>
    </source>
</evidence>
<evidence type="ECO:0000313" key="1">
    <source>
        <dbReference type="Proteomes" id="UP000046392"/>
    </source>
</evidence>
<dbReference type="Gene3D" id="3.30.2350.10">
    <property type="entry name" value="Pseudouridine synthase"/>
    <property type="match status" value="1"/>
</dbReference>
<organism evidence="1 2">
    <name type="scientific">Strongyloides papillosus</name>
    <name type="common">Intestinal threadworm</name>
    <dbReference type="NCBI Taxonomy" id="174720"/>
    <lineage>
        <taxon>Eukaryota</taxon>
        <taxon>Metazoa</taxon>
        <taxon>Ecdysozoa</taxon>
        <taxon>Nematoda</taxon>
        <taxon>Chromadorea</taxon>
        <taxon>Rhabditida</taxon>
        <taxon>Tylenchina</taxon>
        <taxon>Panagrolaimomorpha</taxon>
        <taxon>Strongyloidoidea</taxon>
        <taxon>Strongyloididae</taxon>
        <taxon>Strongyloides</taxon>
    </lineage>
</organism>
<dbReference type="Proteomes" id="UP000046392">
    <property type="component" value="Unplaced"/>
</dbReference>
<dbReference type="STRING" id="174720.A0A0N5BEC4"/>
<dbReference type="AlphaFoldDB" id="A0A0N5BEC4"/>
<proteinExistence type="predicted"/>
<sequence length="363" mass="41299">MCTNEIISRALNPRIFSSTKELSKVLLENAIFHRKGEFLVINKPYGVPCLGYKQENGGVFNSSKKSDMVDEDADKIVVEKKPTSDVTIEKTLPFINKSLNENDIHFCAGLKRYISGPVVLPSSKEHFQKIKSSLHLASNLSGTNGFMPHRALVLCLGRPLNGSGEIYGNVSFKTVHGHSEYWFEEGKAKKKDLNRNFAIQGLLNYETIAWNGEISLVDISVVKFARHFPRIVLAHVGAPILGDTIYWRRFANIRGEMVAIELKSKMKANENYYYPRKLLKTLNMSEKDYASQIPIYFHVYKSVYPRYTNVRKSSANDLVVMAPPPEHFEAMIRILGFKNEVKKVIERQDTDYDDISDNIISKI</sequence>
<reference evidence="2" key="1">
    <citation type="submission" date="2017-02" db="UniProtKB">
        <authorList>
            <consortium name="WormBaseParasite"/>
        </authorList>
    </citation>
    <scope>IDENTIFICATION</scope>
</reference>
<accession>A0A0N5BEC4</accession>
<keyword evidence="1" id="KW-1185">Reference proteome</keyword>
<dbReference type="WBParaSite" id="SPAL_0000434700.1">
    <property type="protein sequence ID" value="SPAL_0000434700.1"/>
    <property type="gene ID" value="SPAL_0000434700"/>
</dbReference>